<feature type="transmembrane region" description="Helical" evidence="1">
    <location>
        <begin position="50"/>
        <end position="74"/>
    </location>
</feature>
<evidence type="ECO:0000313" key="2">
    <source>
        <dbReference type="EMBL" id="RZC16512.1"/>
    </source>
</evidence>
<comment type="caution">
    <text evidence="2">The sequence shown here is derived from an EMBL/GenBank/DDBJ whole genome shotgun (WGS) entry which is preliminary data.</text>
</comment>
<evidence type="ECO:0000313" key="3">
    <source>
        <dbReference type="Proteomes" id="UP000289340"/>
    </source>
</evidence>
<dbReference type="Proteomes" id="UP000289340">
    <property type="component" value="Chromosome 4"/>
</dbReference>
<dbReference type="AlphaFoldDB" id="A0A445L064"/>
<dbReference type="EMBL" id="QZWG01000004">
    <property type="protein sequence ID" value="RZC16512.1"/>
    <property type="molecule type" value="Genomic_DNA"/>
</dbReference>
<accession>A0A445L064</accession>
<feature type="non-terminal residue" evidence="2">
    <location>
        <position position="81"/>
    </location>
</feature>
<name>A0A445L064_GLYSO</name>
<protein>
    <submittedName>
        <fullName evidence="2">Uncharacterized protein</fullName>
    </submittedName>
</protein>
<keyword evidence="1" id="KW-0472">Membrane</keyword>
<gene>
    <name evidence="2" type="ORF">D0Y65_009686</name>
</gene>
<organism evidence="2 3">
    <name type="scientific">Glycine soja</name>
    <name type="common">Wild soybean</name>
    <dbReference type="NCBI Taxonomy" id="3848"/>
    <lineage>
        <taxon>Eukaryota</taxon>
        <taxon>Viridiplantae</taxon>
        <taxon>Streptophyta</taxon>
        <taxon>Embryophyta</taxon>
        <taxon>Tracheophyta</taxon>
        <taxon>Spermatophyta</taxon>
        <taxon>Magnoliopsida</taxon>
        <taxon>eudicotyledons</taxon>
        <taxon>Gunneridae</taxon>
        <taxon>Pentapetalae</taxon>
        <taxon>rosids</taxon>
        <taxon>fabids</taxon>
        <taxon>Fabales</taxon>
        <taxon>Fabaceae</taxon>
        <taxon>Papilionoideae</taxon>
        <taxon>50 kb inversion clade</taxon>
        <taxon>NPAAA clade</taxon>
        <taxon>indigoferoid/millettioid clade</taxon>
        <taxon>Phaseoleae</taxon>
        <taxon>Glycine</taxon>
        <taxon>Glycine subgen. Soja</taxon>
    </lineage>
</organism>
<keyword evidence="3" id="KW-1185">Reference proteome</keyword>
<evidence type="ECO:0000256" key="1">
    <source>
        <dbReference type="SAM" id="Phobius"/>
    </source>
</evidence>
<sequence length="81" mass="8790">MSPTGYGGGCHYCTVLDLFPTLISLARAYSLLDGDGNAQEEMVRRQSNNVINAVAIGTFFNSFGAGIFQFVWIFGCQSTNQ</sequence>
<reference evidence="2 3" key="1">
    <citation type="submission" date="2018-09" db="EMBL/GenBank/DDBJ databases">
        <title>A high-quality reference genome of wild soybean provides a powerful tool to mine soybean genomes.</title>
        <authorList>
            <person name="Xie M."/>
            <person name="Chung C.Y.L."/>
            <person name="Li M.-W."/>
            <person name="Wong F.-L."/>
            <person name="Chan T.-F."/>
            <person name="Lam H.-M."/>
        </authorList>
    </citation>
    <scope>NUCLEOTIDE SEQUENCE [LARGE SCALE GENOMIC DNA]</scope>
    <source>
        <strain evidence="3">cv. W05</strain>
        <tissue evidence="2">Hypocotyl of etiolated seedlings</tissue>
    </source>
</reference>
<proteinExistence type="predicted"/>
<keyword evidence="1" id="KW-1133">Transmembrane helix</keyword>
<keyword evidence="1" id="KW-0812">Transmembrane</keyword>